<evidence type="ECO:0000313" key="1">
    <source>
        <dbReference type="EMBL" id="KND96389.1"/>
    </source>
</evidence>
<reference evidence="2" key="1">
    <citation type="journal article" date="2015" name="BMC Genomics">
        <title>Draft genome of a commonly misdiagnosed multidrug resistant pathogen Candida auris.</title>
        <authorList>
            <person name="Chatterjee S."/>
            <person name="Alampalli S.V."/>
            <person name="Nageshan R.K."/>
            <person name="Chettiar S.T."/>
            <person name="Joshi S."/>
            <person name="Tatu U.S."/>
        </authorList>
    </citation>
    <scope>NUCLEOTIDE SEQUENCE [LARGE SCALE GENOMIC DNA]</scope>
    <source>
        <strain evidence="2">6684</strain>
    </source>
</reference>
<dbReference type="Proteomes" id="UP000037122">
    <property type="component" value="Unassembled WGS sequence"/>
</dbReference>
<evidence type="ECO:0000313" key="2">
    <source>
        <dbReference type="Proteomes" id="UP000037122"/>
    </source>
</evidence>
<accession>A0A0L0NQS9</accession>
<dbReference type="AlphaFoldDB" id="A0A0L0NQS9"/>
<gene>
    <name evidence="1" type="ORF">QG37_07275</name>
</gene>
<sequence length="53" mass="6396">MSFFFKMRLRKRFHWAIVFIVVGRPGEMPWAVQDMPLRPTALQARSDVRFEKN</sequence>
<protein>
    <submittedName>
        <fullName evidence="1">Uncharacterized protein</fullName>
    </submittedName>
</protein>
<dbReference type="VEuPathDB" id="FungiDB:QG37_07275"/>
<name>A0A0L0NQS9_CANAR</name>
<proteinExistence type="predicted"/>
<dbReference type="EMBL" id="LGST01000056">
    <property type="protein sequence ID" value="KND96389.1"/>
    <property type="molecule type" value="Genomic_DNA"/>
</dbReference>
<organism evidence="1 2">
    <name type="scientific">Candidozyma auris</name>
    <name type="common">Yeast</name>
    <name type="synonym">Candida auris</name>
    <dbReference type="NCBI Taxonomy" id="498019"/>
    <lineage>
        <taxon>Eukaryota</taxon>
        <taxon>Fungi</taxon>
        <taxon>Dikarya</taxon>
        <taxon>Ascomycota</taxon>
        <taxon>Saccharomycotina</taxon>
        <taxon>Pichiomycetes</taxon>
        <taxon>Metschnikowiaceae</taxon>
        <taxon>Candidozyma</taxon>
    </lineage>
</organism>
<comment type="caution">
    <text evidence="1">The sequence shown here is derived from an EMBL/GenBank/DDBJ whole genome shotgun (WGS) entry which is preliminary data.</text>
</comment>